<dbReference type="RefSeq" id="WP_162087818.1">
    <property type="nucleotide sequence ID" value="NZ_CAJIMS010000001.1"/>
</dbReference>
<gene>
    <name evidence="2" type="ORF">CHRY9390_01411</name>
</gene>
<name>A0A9N8MGH9_9FLAO</name>
<protein>
    <recommendedName>
        <fullName evidence="4">Tetratricopeptide repeat protein</fullName>
    </recommendedName>
</protein>
<keyword evidence="3" id="KW-1185">Reference proteome</keyword>
<evidence type="ECO:0000313" key="3">
    <source>
        <dbReference type="Proteomes" id="UP000662618"/>
    </source>
</evidence>
<evidence type="ECO:0000313" key="2">
    <source>
        <dbReference type="EMBL" id="CAD7805735.1"/>
    </source>
</evidence>
<dbReference type="EMBL" id="CAJIMS010000001">
    <property type="protein sequence ID" value="CAD7805735.1"/>
    <property type="molecule type" value="Genomic_DNA"/>
</dbReference>
<evidence type="ECO:0008006" key="4">
    <source>
        <dbReference type="Google" id="ProtNLM"/>
    </source>
</evidence>
<proteinExistence type="predicted"/>
<organism evidence="2 3">
    <name type="scientific">Chryseobacterium aquaeductus</name>
    <dbReference type="NCBI Taxonomy" id="2675056"/>
    <lineage>
        <taxon>Bacteria</taxon>
        <taxon>Pseudomonadati</taxon>
        <taxon>Bacteroidota</taxon>
        <taxon>Flavobacteriia</taxon>
        <taxon>Flavobacteriales</taxon>
        <taxon>Weeksellaceae</taxon>
        <taxon>Chryseobacterium group</taxon>
        <taxon>Chryseobacterium</taxon>
    </lineage>
</organism>
<dbReference type="AlphaFoldDB" id="A0A9N8MGH9"/>
<accession>A0A9N8MGH9</accession>
<keyword evidence="1" id="KW-0732">Signal</keyword>
<feature type="signal peptide" evidence="1">
    <location>
        <begin position="1"/>
        <end position="19"/>
    </location>
</feature>
<reference evidence="2" key="1">
    <citation type="submission" date="2020-12" db="EMBL/GenBank/DDBJ databases">
        <authorList>
            <person name="Rodrigo-Torres L."/>
            <person name="Arahal R. D."/>
            <person name="Lucena T."/>
        </authorList>
    </citation>
    <scope>NUCLEOTIDE SEQUENCE</scope>
    <source>
        <strain evidence="2">CECT 9390</strain>
    </source>
</reference>
<feature type="chain" id="PRO_5040493182" description="Tetratricopeptide repeat protein" evidence="1">
    <location>
        <begin position="20"/>
        <end position="216"/>
    </location>
</feature>
<dbReference type="Proteomes" id="UP000662618">
    <property type="component" value="Unassembled WGS sequence"/>
</dbReference>
<comment type="caution">
    <text evidence="2">The sequence shown here is derived from an EMBL/GenBank/DDBJ whole genome shotgun (WGS) entry which is preliminary data.</text>
</comment>
<evidence type="ECO:0000256" key="1">
    <source>
        <dbReference type="SAM" id="SignalP"/>
    </source>
</evidence>
<sequence>MKKYLLSFALVMMSLVSFAQTNYEKIMTEKISKIENCKTAEEFQTLANDFQRIADKESTKWQPNYYAALSYIQKGRLIMREGKTQGLDEAADQAQKYVDSADNLEKDNSEIHLLQKMIYSLKMMVNPQERYMTFGMKAQEELNLAEKLNPNNPRVILIKAEDTYFTPEQYGGSKTKGIEMFKLALEKFNSFKPKTSLDPHWGKSEAEYFISSEAGK</sequence>